<dbReference type="InterPro" id="IPR049174">
    <property type="entry name" value="Beta-AFase-like"/>
</dbReference>
<organism evidence="4 5">
    <name type="scientific">Paenibacillus amylolyticus</name>
    <dbReference type="NCBI Taxonomy" id="1451"/>
    <lineage>
        <taxon>Bacteria</taxon>
        <taxon>Bacillati</taxon>
        <taxon>Bacillota</taxon>
        <taxon>Bacilli</taxon>
        <taxon>Bacillales</taxon>
        <taxon>Paenibacillaceae</taxon>
        <taxon>Paenibacillus</taxon>
    </lineage>
</organism>
<feature type="domain" description="Non-reducing end beta-L-arabinofuranosidase-like GH127 catalytic" evidence="1">
    <location>
        <begin position="18"/>
        <end position="430"/>
    </location>
</feature>
<dbReference type="RefSeq" id="WP_062834707.1">
    <property type="nucleotide sequence ID" value="NZ_BCNV01000001.1"/>
</dbReference>
<dbReference type="SUPFAM" id="SSF48208">
    <property type="entry name" value="Six-hairpin glycosidases"/>
    <property type="match status" value="1"/>
</dbReference>
<evidence type="ECO:0000313" key="5">
    <source>
        <dbReference type="Proteomes" id="UP000069697"/>
    </source>
</evidence>
<reference evidence="5" key="2">
    <citation type="submission" date="2016-01" db="EMBL/GenBank/DDBJ databases">
        <title>Draft Genome Sequence of Paenibacillus amylolyticus Heshi-A3 that Was Isolated from Fermented Rice Bran with Aging Salted Mackerel, Which Was Named Heshiko as Traditional Fermented Seafood in Japan.</title>
        <authorList>
            <person name="Akuzawa S."/>
            <person name="Nakagawa J."/>
            <person name="Kanekatsu T."/>
            <person name="Kubota E."/>
            <person name="Ohtake R."/>
            <person name="Suzuki T."/>
            <person name="Kanesaki Y."/>
        </authorList>
    </citation>
    <scope>NUCLEOTIDE SEQUENCE [LARGE SCALE GENOMIC DNA]</scope>
    <source>
        <strain evidence="5">Heshi-A3</strain>
    </source>
</reference>
<evidence type="ECO:0008006" key="6">
    <source>
        <dbReference type="Google" id="ProtNLM"/>
    </source>
</evidence>
<comment type="caution">
    <text evidence="4">The sequence shown here is derived from an EMBL/GenBank/DDBJ whole genome shotgun (WGS) entry which is preliminary data.</text>
</comment>
<dbReference type="Proteomes" id="UP000069697">
    <property type="component" value="Unassembled WGS sequence"/>
</dbReference>
<evidence type="ECO:0000259" key="2">
    <source>
        <dbReference type="Pfam" id="PF20736"/>
    </source>
</evidence>
<dbReference type="AlphaFoldDB" id="A0A100VLR3"/>
<gene>
    <name evidence="4" type="ORF">PAHA3_2182</name>
</gene>
<evidence type="ECO:0000259" key="1">
    <source>
        <dbReference type="Pfam" id="PF07944"/>
    </source>
</evidence>
<dbReference type="PANTHER" id="PTHR43465:SF2">
    <property type="entry name" value="DUF1680 DOMAIN PROTEIN (AFU_ORTHOLOGUE AFUA_1G08910)"/>
    <property type="match status" value="1"/>
</dbReference>
<dbReference type="Pfam" id="PF20736">
    <property type="entry name" value="Glyco_hydro127M"/>
    <property type="match status" value="1"/>
</dbReference>
<reference evidence="4 5" key="1">
    <citation type="journal article" date="2016" name="Genome Announc.">
        <title>Draft Genome Sequence of Paenibacillus amylolyticus Heshi-A3, Isolated from Fermented Rice Bran in a Japanese Fermented Seafood Dish.</title>
        <authorList>
            <person name="Akuzawa S."/>
            <person name="Nagaoka J."/>
            <person name="Kanekatsu M."/>
            <person name="Kubota E."/>
            <person name="Ohtake R."/>
            <person name="Suzuki T."/>
            <person name="Kanesaki Y."/>
        </authorList>
    </citation>
    <scope>NUCLEOTIDE SEQUENCE [LARGE SCALE GENOMIC DNA]</scope>
    <source>
        <strain evidence="4 5">Heshi-A3</strain>
    </source>
</reference>
<dbReference type="InterPro" id="IPR049046">
    <property type="entry name" value="Beta-AFase-like_GH127_middle"/>
</dbReference>
<protein>
    <recommendedName>
        <fullName evidence="6">Glycoside hydrolase family 127 protein</fullName>
    </recommendedName>
</protein>
<dbReference type="Pfam" id="PF20737">
    <property type="entry name" value="Glyco_hydro127C"/>
    <property type="match status" value="1"/>
</dbReference>
<evidence type="ECO:0000259" key="3">
    <source>
        <dbReference type="Pfam" id="PF20737"/>
    </source>
</evidence>
<dbReference type="InterPro" id="IPR008928">
    <property type="entry name" value="6-hairpin_glycosidase_sf"/>
</dbReference>
<dbReference type="Pfam" id="PF07944">
    <property type="entry name" value="Beta-AFase-like_GH127_cat"/>
    <property type="match status" value="1"/>
</dbReference>
<dbReference type="PANTHER" id="PTHR43465">
    <property type="entry name" value="DUF1680 DOMAIN PROTEIN (AFU_ORTHOLOGUE AFUA_1G08910)"/>
    <property type="match status" value="1"/>
</dbReference>
<evidence type="ECO:0000313" key="4">
    <source>
        <dbReference type="EMBL" id="GAS82108.1"/>
    </source>
</evidence>
<feature type="domain" description="Non-reducing end beta-L-arabinofuranosidase-like GH127 C-terminal" evidence="3">
    <location>
        <begin position="546"/>
        <end position="658"/>
    </location>
</feature>
<dbReference type="InterPro" id="IPR012878">
    <property type="entry name" value="Beta-AFase-like_GH127_cat"/>
</dbReference>
<proteinExistence type="predicted"/>
<dbReference type="EMBL" id="BCNV01000001">
    <property type="protein sequence ID" value="GAS82108.1"/>
    <property type="molecule type" value="Genomic_DNA"/>
</dbReference>
<feature type="domain" description="Non-reducing end beta-L-arabinofuranosidase-like GH127 middle" evidence="2">
    <location>
        <begin position="442"/>
        <end position="542"/>
    </location>
</feature>
<dbReference type="GO" id="GO:0005975">
    <property type="term" value="P:carbohydrate metabolic process"/>
    <property type="evidence" value="ECO:0007669"/>
    <property type="project" value="InterPro"/>
</dbReference>
<accession>A0A100VLR3</accession>
<sequence>MTKPDVTHHPQTSGYSHKINDPFWSNYIELVRNVVVPYQWEALNDRIEGAEPSRAIRNFRIAAGDEEGVHYGMVFQDSDVAKWIEAASYLLSAKPDPELEVLVDSVIETIARAQQADGYLNTYFTLREPGARWTNLAECHELYCAGHMIEAGVAYYHATGKRTLLDVVIRLADHIGTVFGTKPGQLPGYDGHQEIELALFKLYETTKEEKYLELSRYFLDQRGASPHFFVEEWEQRGRTIHFGELDMVHRHTYSQSHLPIREQSTAEGHSVRLVYMCAAMADVAAKTEDTSLKEACERLWSNIVSKRMYITGSIGSSAKEEAFTGDYDLPGDTAYAETCASIGLIFWAKRMLQMEQDSRYADVMERALYNTVISGMSLDGQRFFYVNPLEVDPKMQRVNPNYAHVRTRRQGWFGCACCPPNIARLLASLDQYVYTPAVEQATLYVQLYIGGEGEFTLEGRRAALTMDSDYTSTGDVKLIVRPDSPEGMQFTIALRKPDWCKIPELWINGEKSEQDGFTFEYGYIKVTRSWNAGDEIKLHFPMELLRMKGHDHIKATFGKVAIQRGPFMYCLEEVDNGRGLHRIQLPRDAEFHIGSGEQIPLGVPALTTIGQRIVSQEDWGIHLYRSDVHWDTQPAELRFIPYFTWANRDEGEMSVWIRESE</sequence>
<dbReference type="InterPro" id="IPR049049">
    <property type="entry name" value="Beta-AFase-like_GH127_C"/>
</dbReference>
<name>A0A100VLR3_PAEAM</name>